<feature type="compositionally biased region" description="Acidic residues" evidence="1">
    <location>
        <begin position="373"/>
        <end position="384"/>
    </location>
</feature>
<feature type="region of interest" description="Disordered" evidence="1">
    <location>
        <begin position="373"/>
        <end position="397"/>
    </location>
</feature>
<evidence type="ECO:0000256" key="1">
    <source>
        <dbReference type="SAM" id="MobiDB-lite"/>
    </source>
</evidence>
<feature type="compositionally biased region" description="Low complexity" evidence="1">
    <location>
        <begin position="432"/>
        <end position="442"/>
    </location>
</feature>
<feature type="compositionally biased region" description="Basic and acidic residues" evidence="1">
    <location>
        <begin position="416"/>
        <end position="430"/>
    </location>
</feature>
<keyword evidence="2" id="KW-1133">Transmembrane helix</keyword>
<dbReference type="InterPro" id="IPR000253">
    <property type="entry name" value="FHA_dom"/>
</dbReference>
<comment type="caution">
    <text evidence="4">The sequence shown here is derived from an EMBL/GenBank/DDBJ whole genome shotgun (WGS) entry which is preliminary data.</text>
</comment>
<dbReference type="EMBL" id="JARJCN010000040">
    <property type="protein sequence ID" value="KAJ7083608.1"/>
    <property type="molecule type" value="Genomic_DNA"/>
</dbReference>
<dbReference type="GO" id="GO:0005737">
    <property type="term" value="C:cytoplasm"/>
    <property type="evidence" value="ECO:0007669"/>
    <property type="project" value="TreeGrafter"/>
</dbReference>
<evidence type="ECO:0000313" key="4">
    <source>
        <dbReference type="EMBL" id="KAJ7083608.1"/>
    </source>
</evidence>
<feature type="compositionally biased region" description="Pro residues" evidence="1">
    <location>
        <begin position="443"/>
        <end position="459"/>
    </location>
</feature>
<feature type="region of interest" description="Disordered" evidence="1">
    <location>
        <begin position="416"/>
        <end position="459"/>
    </location>
</feature>
<gene>
    <name evidence="4" type="ORF">B0H15DRAFT_932277</name>
</gene>
<dbReference type="Pfam" id="PF00498">
    <property type="entry name" value="FHA"/>
    <property type="match status" value="1"/>
</dbReference>
<protein>
    <recommendedName>
        <fullName evidence="3">FHA domain-containing protein</fullName>
    </recommendedName>
</protein>
<proteinExistence type="predicted"/>
<keyword evidence="2" id="KW-0472">Membrane</keyword>
<feature type="domain" description="FHA" evidence="3">
    <location>
        <begin position="40"/>
        <end position="96"/>
    </location>
</feature>
<keyword evidence="2" id="KW-0812">Transmembrane</keyword>
<dbReference type="AlphaFoldDB" id="A0AAD6TYE1"/>
<reference evidence="4" key="1">
    <citation type="submission" date="2023-03" db="EMBL/GenBank/DDBJ databases">
        <title>Massive genome expansion in bonnet fungi (Mycena s.s.) driven by repeated elements and novel gene families across ecological guilds.</title>
        <authorList>
            <consortium name="Lawrence Berkeley National Laboratory"/>
            <person name="Harder C.B."/>
            <person name="Miyauchi S."/>
            <person name="Viragh M."/>
            <person name="Kuo A."/>
            <person name="Thoen E."/>
            <person name="Andreopoulos B."/>
            <person name="Lu D."/>
            <person name="Skrede I."/>
            <person name="Drula E."/>
            <person name="Henrissat B."/>
            <person name="Morin E."/>
            <person name="Kohler A."/>
            <person name="Barry K."/>
            <person name="LaButti K."/>
            <person name="Morin E."/>
            <person name="Salamov A."/>
            <person name="Lipzen A."/>
            <person name="Mereny Z."/>
            <person name="Hegedus B."/>
            <person name="Baldrian P."/>
            <person name="Stursova M."/>
            <person name="Weitz H."/>
            <person name="Taylor A."/>
            <person name="Grigoriev I.V."/>
            <person name="Nagy L.G."/>
            <person name="Martin F."/>
            <person name="Kauserud H."/>
        </authorList>
    </citation>
    <scope>NUCLEOTIDE SEQUENCE</scope>
    <source>
        <strain evidence="4">CBHHK173m</strain>
    </source>
</reference>
<dbReference type="SMART" id="SM00240">
    <property type="entry name" value="FHA"/>
    <property type="match status" value="1"/>
</dbReference>
<dbReference type="InterPro" id="IPR008984">
    <property type="entry name" value="SMAD_FHA_dom_sf"/>
</dbReference>
<keyword evidence="5" id="KW-1185">Reference proteome</keyword>
<evidence type="ECO:0000259" key="3">
    <source>
        <dbReference type="PROSITE" id="PS50006"/>
    </source>
</evidence>
<feature type="transmembrane region" description="Helical" evidence="2">
    <location>
        <begin position="653"/>
        <end position="673"/>
    </location>
</feature>
<evidence type="ECO:0000313" key="5">
    <source>
        <dbReference type="Proteomes" id="UP001222325"/>
    </source>
</evidence>
<dbReference type="PROSITE" id="PS50006">
    <property type="entry name" value="FHA_DOMAIN"/>
    <property type="match status" value="1"/>
</dbReference>
<sequence length="678" mass="73002">MSSSSPYPPQNNASFPALHLYPLDDSFIPKRIALGAGQRVKIARPPNTKTQPGERNGFFDSRVLSRQHAEVWEEANKIFIKDVKSSNGTFVNGERLSAEGRESEPYELKSDDILEFGVDIVSEDNKTVLHRKVVARVTCVFPGKGGAPAHQPPPLPHDQFATLGQGGATFNGLPAQRRPQIPMLHQGLAGLGGMGGGGPRAPGRGLTLDHIFSRLQAELAKSRDTGHDLHVLTGALNNIEDTLNGALPPTAPPAFPDVLPGVRPRPVSVPTLPTQVPMPENERDASADAVAALQAQLREHQAALTAHVEGIRALEGVRAEQEALRQEVRELRAYVAVDRREREEEQLLDGEDCSDDDSDAQSVMTVMAHELDAVEEESEEEALEGEAQMQEQEQEDLRLEEELSSLDFDAHAEALQEQEREDNFTRERAQTPEPSMEMDMPQSSPPESSPPPVPVPVPVPATQTDPGALSLGELTARLALLTVHLEAALAASSALQTQHAAAQITIAALEERLAGLEDAPPPPMVVVPAAPSVDLGDVHAQLAALRAELAAERGQREAWVGALEERVRLAGAPANGNGNGQLLEAKLRFAAEEREYEVSRWTLGTASPSPGPSPRPDETDFGLELERDVKPPLMLAALVPTKSMYTHAALTQINVQAALGVLILGIATAAVLWRVKAE</sequence>
<evidence type="ECO:0000256" key="2">
    <source>
        <dbReference type="SAM" id="Phobius"/>
    </source>
</evidence>
<dbReference type="SUPFAM" id="SSF49879">
    <property type="entry name" value="SMAD/FHA domain"/>
    <property type="match status" value="1"/>
</dbReference>
<accession>A0AAD6TYE1</accession>
<dbReference type="PANTHER" id="PTHR15715">
    <property type="entry name" value="CENTROSOMAL PROTEIN OF 170 KDA"/>
    <property type="match status" value="1"/>
</dbReference>
<dbReference type="InterPro" id="IPR051176">
    <property type="entry name" value="Cent_Immune-Sig_Mod"/>
</dbReference>
<dbReference type="Gene3D" id="2.60.200.20">
    <property type="match status" value="1"/>
</dbReference>
<name>A0AAD6TYE1_9AGAR</name>
<organism evidence="4 5">
    <name type="scientific">Mycena belliarum</name>
    <dbReference type="NCBI Taxonomy" id="1033014"/>
    <lineage>
        <taxon>Eukaryota</taxon>
        <taxon>Fungi</taxon>
        <taxon>Dikarya</taxon>
        <taxon>Basidiomycota</taxon>
        <taxon>Agaricomycotina</taxon>
        <taxon>Agaricomycetes</taxon>
        <taxon>Agaricomycetidae</taxon>
        <taxon>Agaricales</taxon>
        <taxon>Marasmiineae</taxon>
        <taxon>Mycenaceae</taxon>
        <taxon>Mycena</taxon>
    </lineage>
</organism>
<dbReference type="Proteomes" id="UP001222325">
    <property type="component" value="Unassembled WGS sequence"/>
</dbReference>
<dbReference type="PANTHER" id="PTHR15715:SF37">
    <property type="entry name" value="LD47843P"/>
    <property type="match status" value="1"/>
</dbReference>